<protein>
    <recommendedName>
        <fullName evidence="3">DUF6533 domain-containing protein</fullName>
    </recommendedName>
</protein>
<dbReference type="AlphaFoldDB" id="A0A060SRS5"/>
<accession>A0A060SRS5</accession>
<dbReference type="Proteomes" id="UP000029665">
    <property type="component" value="Unassembled WGS sequence"/>
</dbReference>
<keyword evidence="2" id="KW-0472">Membrane</keyword>
<name>A0A060SRS5_PYCCI</name>
<evidence type="ECO:0000256" key="1">
    <source>
        <dbReference type="SAM" id="MobiDB-lite"/>
    </source>
</evidence>
<dbReference type="OrthoDB" id="2745317at2759"/>
<feature type="transmembrane region" description="Helical" evidence="2">
    <location>
        <begin position="111"/>
        <end position="137"/>
    </location>
</feature>
<keyword evidence="2" id="KW-1133">Transmembrane helix</keyword>
<feature type="domain" description="DUF6533" evidence="3">
    <location>
        <begin position="17"/>
        <end position="62"/>
    </location>
</feature>
<dbReference type="InterPro" id="IPR045340">
    <property type="entry name" value="DUF6533"/>
</dbReference>
<dbReference type="OMA" id="AINITQM"/>
<proteinExistence type="predicted"/>
<sequence>MSTSDADELISQLAETYCQVATMALLVYYNLTTLEEEVQYLSRRQLTGSAVLYMLNRYLPLLFAAYGNPFWSFSTNLVCPASPFGKLVADWHIAIASSDKVFSILFESLQYLPWAVSLLARVPLVIADIAMVVITWMTQYKTHRLALSVRGKMNLATVLLRDGTLYFMILTAINITQMVTSAMSVFTQNVGLLPSYLVTFSEPVTAILVSSFLTDLRKAADASTHQHSLASVGTLEFRVVGSLGASLAAPGAGEYTEDDSVEGTAYSSAEGAESTADHPASPYDVELKEVA</sequence>
<evidence type="ECO:0000256" key="2">
    <source>
        <dbReference type="SAM" id="Phobius"/>
    </source>
</evidence>
<evidence type="ECO:0000313" key="5">
    <source>
        <dbReference type="Proteomes" id="UP000029665"/>
    </source>
</evidence>
<feature type="transmembrane region" description="Helical" evidence="2">
    <location>
        <begin position="158"/>
        <end position="180"/>
    </location>
</feature>
<evidence type="ECO:0000313" key="4">
    <source>
        <dbReference type="EMBL" id="CDO76836.1"/>
    </source>
</evidence>
<reference evidence="4" key="1">
    <citation type="submission" date="2014-01" db="EMBL/GenBank/DDBJ databases">
        <title>The genome of the white-rot fungus Pycnoporus cinnabarinus: a basidiomycete model with a versatile arsenal for lignocellulosic biomass breakdown.</title>
        <authorList>
            <person name="Levasseur A."/>
            <person name="Lomascolo A."/>
            <person name="Ruiz-Duenas F.J."/>
            <person name="Uzan E."/>
            <person name="Piumi F."/>
            <person name="Kues U."/>
            <person name="Ram A.F.J."/>
            <person name="Murat C."/>
            <person name="Haon M."/>
            <person name="Benoit I."/>
            <person name="Arfi Y."/>
            <person name="Chevret D."/>
            <person name="Drula E."/>
            <person name="Kwon M.J."/>
            <person name="Gouret P."/>
            <person name="Lesage-Meessen L."/>
            <person name="Lombard V."/>
            <person name="Mariette J."/>
            <person name="Noirot C."/>
            <person name="Park J."/>
            <person name="Patyshakuliyeva A."/>
            <person name="Wieneger R.A.B."/>
            <person name="Wosten H.A.B."/>
            <person name="Martin F."/>
            <person name="Coutinho P.M."/>
            <person name="de Vries R."/>
            <person name="Martinez A.T."/>
            <person name="Klopp C."/>
            <person name="Pontarotti P."/>
            <person name="Henrissat B."/>
            <person name="Record E."/>
        </authorList>
    </citation>
    <scope>NUCLEOTIDE SEQUENCE [LARGE SCALE GENOMIC DNA]</scope>
    <source>
        <strain evidence="4">BRFM137</strain>
    </source>
</reference>
<dbReference type="Pfam" id="PF20151">
    <property type="entry name" value="DUF6533"/>
    <property type="match status" value="1"/>
</dbReference>
<gene>
    <name evidence="4" type="ORF">BN946_scf185033.g33</name>
</gene>
<dbReference type="HOGENOM" id="CLU_053360_1_1_1"/>
<dbReference type="EMBL" id="CCBP010000415">
    <property type="protein sequence ID" value="CDO76836.1"/>
    <property type="molecule type" value="Genomic_DNA"/>
</dbReference>
<organism evidence="4 5">
    <name type="scientific">Pycnoporus cinnabarinus</name>
    <name type="common">Cinnabar-red polypore</name>
    <name type="synonym">Trametes cinnabarina</name>
    <dbReference type="NCBI Taxonomy" id="5643"/>
    <lineage>
        <taxon>Eukaryota</taxon>
        <taxon>Fungi</taxon>
        <taxon>Dikarya</taxon>
        <taxon>Basidiomycota</taxon>
        <taxon>Agaricomycotina</taxon>
        <taxon>Agaricomycetes</taxon>
        <taxon>Polyporales</taxon>
        <taxon>Polyporaceae</taxon>
        <taxon>Trametes</taxon>
    </lineage>
</organism>
<keyword evidence="5" id="KW-1185">Reference proteome</keyword>
<feature type="transmembrane region" description="Helical" evidence="2">
    <location>
        <begin position="50"/>
        <end position="67"/>
    </location>
</feature>
<keyword evidence="2" id="KW-0812">Transmembrane</keyword>
<comment type="caution">
    <text evidence="4">The sequence shown here is derived from an EMBL/GenBank/DDBJ whole genome shotgun (WGS) entry which is preliminary data.</text>
</comment>
<feature type="transmembrane region" description="Helical" evidence="2">
    <location>
        <begin position="192"/>
        <end position="213"/>
    </location>
</feature>
<feature type="region of interest" description="Disordered" evidence="1">
    <location>
        <begin position="249"/>
        <end position="291"/>
    </location>
</feature>
<evidence type="ECO:0000259" key="3">
    <source>
        <dbReference type="Pfam" id="PF20151"/>
    </source>
</evidence>